<name>A0A3E1RFV0_9BURK</name>
<dbReference type="OrthoDB" id="269774at2"/>
<dbReference type="InterPro" id="IPR006620">
    <property type="entry name" value="Pro_4_hyd_alph"/>
</dbReference>
<dbReference type="Gene3D" id="2.60.120.620">
    <property type="entry name" value="q2cbj1_9rhob like domain"/>
    <property type="match status" value="1"/>
</dbReference>
<dbReference type="InterPro" id="IPR005123">
    <property type="entry name" value="Oxoglu/Fe-dep_dioxygenase_dom"/>
</dbReference>
<proteinExistence type="predicted"/>
<dbReference type="PANTHER" id="PTHR10869">
    <property type="entry name" value="PROLYL 4-HYDROXYLASE ALPHA SUBUNIT"/>
    <property type="match status" value="1"/>
</dbReference>
<dbReference type="GO" id="GO:0031418">
    <property type="term" value="F:L-ascorbic acid binding"/>
    <property type="evidence" value="ECO:0007669"/>
    <property type="project" value="UniProtKB-KW"/>
</dbReference>
<keyword evidence="5" id="KW-0560">Oxidoreductase</keyword>
<evidence type="ECO:0000256" key="1">
    <source>
        <dbReference type="ARBA" id="ARBA00001961"/>
    </source>
</evidence>
<feature type="domain" description="Fe2OG dioxygenase" evidence="7">
    <location>
        <begin position="169"/>
        <end position="278"/>
    </location>
</feature>
<evidence type="ECO:0000256" key="3">
    <source>
        <dbReference type="ARBA" id="ARBA00022896"/>
    </source>
</evidence>
<comment type="cofactor">
    <cofactor evidence="1">
        <name>L-ascorbate</name>
        <dbReference type="ChEBI" id="CHEBI:38290"/>
    </cofactor>
</comment>
<accession>A0A3E1RFV0</accession>
<dbReference type="EMBL" id="QFZK01000002">
    <property type="protein sequence ID" value="RFO98248.1"/>
    <property type="molecule type" value="Genomic_DNA"/>
</dbReference>
<dbReference type="InterPro" id="IPR045054">
    <property type="entry name" value="P4HA-like"/>
</dbReference>
<organism evidence="8 9">
    <name type="scientific">Rhodoferax lacus</name>
    <dbReference type="NCBI Taxonomy" id="2184758"/>
    <lineage>
        <taxon>Bacteria</taxon>
        <taxon>Pseudomonadati</taxon>
        <taxon>Pseudomonadota</taxon>
        <taxon>Betaproteobacteria</taxon>
        <taxon>Burkholderiales</taxon>
        <taxon>Comamonadaceae</taxon>
        <taxon>Rhodoferax</taxon>
    </lineage>
</organism>
<dbReference type="AlphaFoldDB" id="A0A3E1RFV0"/>
<sequence length="282" mass="30760">MTTLSAEWQTWVRDNLARGCNETQLIASMAEAGIDPVAAGMAVLQAMSGTEASIASGPVTQAYTYSSPRMPQVGSVIQTSDRDVRVSMRMGQPVVALLDNVLSFDECDQLIDLARMKLQRSTIVDPTNGTHKVIADRGSSGTHFAVNENAFIASLDTRIAELMHWPVENGEGLQILNYQVGGEYKPHFDYFPPEQVGSGVHLAKGGQRVSTLILYLNDVERGGETIFPSIHLTVVPKRGSAIYFEYCNASGQIDPSTLHGGAPVLSGEKWIATKWMRQRKYG</sequence>
<keyword evidence="2" id="KW-0479">Metal-binding</keyword>
<dbReference type="Proteomes" id="UP000260665">
    <property type="component" value="Unassembled WGS sequence"/>
</dbReference>
<dbReference type="PROSITE" id="PS51471">
    <property type="entry name" value="FE2OG_OXY"/>
    <property type="match status" value="1"/>
</dbReference>
<reference evidence="8 9" key="1">
    <citation type="submission" date="2018-05" db="EMBL/GenBank/DDBJ databases">
        <title>Rhodoferax soyangensis sp.nov., isolated from an oligotrophic freshwater lake.</title>
        <authorList>
            <person name="Park M."/>
        </authorList>
    </citation>
    <scope>NUCLEOTIDE SEQUENCE [LARGE SCALE GENOMIC DNA]</scope>
    <source>
        <strain evidence="8 9">IMCC26218</strain>
    </source>
</reference>
<evidence type="ECO:0000256" key="5">
    <source>
        <dbReference type="ARBA" id="ARBA00023002"/>
    </source>
</evidence>
<evidence type="ECO:0000256" key="4">
    <source>
        <dbReference type="ARBA" id="ARBA00022964"/>
    </source>
</evidence>
<evidence type="ECO:0000313" key="9">
    <source>
        <dbReference type="Proteomes" id="UP000260665"/>
    </source>
</evidence>
<dbReference type="SMART" id="SM00702">
    <property type="entry name" value="P4Hc"/>
    <property type="match status" value="1"/>
</dbReference>
<comment type="caution">
    <text evidence="8">The sequence shown here is derived from an EMBL/GenBank/DDBJ whole genome shotgun (WGS) entry which is preliminary data.</text>
</comment>
<keyword evidence="9" id="KW-1185">Reference proteome</keyword>
<evidence type="ECO:0000313" key="8">
    <source>
        <dbReference type="EMBL" id="RFO98248.1"/>
    </source>
</evidence>
<dbReference type="GO" id="GO:0005506">
    <property type="term" value="F:iron ion binding"/>
    <property type="evidence" value="ECO:0007669"/>
    <property type="project" value="InterPro"/>
</dbReference>
<keyword evidence="3" id="KW-0847">Vitamin C</keyword>
<gene>
    <name evidence="8" type="ORF">DIC66_05945</name>
</gene>
<evidence type="ECO:0000259" key="7">
    <source>
        <dbReference type="PROSITE" id="PS51471"/>
    </source>
</evidence>
<dbReference type="RefSeq" id="WP_117174984.1">
    <property type="nucleotide sequence ID" value="NZ_QFZK01000002.1"/>
</dbReference>
<dbReference type="GO" id="GO:0004656">
    <property type="term" value="F:procollagen-proline 4-dioxygenase activity"/>
    <property type="evidence" value="ECO:0007669"/>
    <property type="project" value="TreeGrafter"/>
</dbReference>
<evidence type="ECO:0000256" key="6">
    <source>
        <dbReference type="ARBA" id="ARBA00023004"/>
    </source>
</evidence>
<keyword evidence="4 8" id="KW-0223">Dioxygenase</keyword>
<protein>
    <submittedName>
        <fullName evidence="8">2-oxoglutarate-dependent dioxygenase</fullName>
    </submittedName>
</protein>
<evidence type="ECO:0000256" key="2">
    <source>
        <dbReference type="ARBA" id="ARBA00022723"/>
    </source>
</evidence>
<dbReference type="PANTHER" id="PTHR10869:SF246">
    <property type="entry name" value="TRANSMEMBRANE PROLYL 4-HYDROXYLASE"/>
    <property type="match status" value="1"/>
</dbReference>
<keyword evidence="6" id="KW-0408">Iron</keyword>
<dbReference type="Pfam" id="PF13640">
    <property type="entry name" value="2OG-FeII_Oxy_3"/>
    <property type="match status" value="1"/>
</dbReference>
<dbReference type="InterPro" id="IPR044862">
    <property type="entry name" value="Pro_4_hyd_alph_FE2OG_OXY"/>
</dbReference>